<dbReference type="EMBL" id="JADKYU010000522">
    <property type="protein sequence ID" value="MBF4984693.1"/>
    <property type="molecule type" value="Genomic_DNA"/>
</dbReference>
<reference evidence="1 2" key="1">
    <citation type="submission" date="2020-11" db="EMBL/GenBank/DDBJ databases">
        <title>P. mediterranea TC4 genome.</title>
        <authorList>
            <person name="Molmeret M."/>
        </authorList>
    </citation>
    <scope>NUCLEOTIDE SEQUENCE [LARGE SCALE GENOMIC DNA]</scope>
    <source>
        <strain evidence="1 2">TC4</strain>
    </source>
</reference>
<dbReference type="PANTHER" id="PTHR10362">
    <property type="entry name" value="HISTIDINE AMMONIA-LYASE"/>
    <property type="match status" value="1"/>
</dbReference>
<dbReference type="InterPro" id="IPR001106">
    <property type="entry name" value="Aromatic_Lyase"/>
</dbReference>
<keyword evidence="1" id="KW-0456">Lyase</keyword>
<proteinExistence type="predicted"/>
<keyword evidence="2" id="KW-1185">Reference proteome</keyword>
<feature type="non-terminal residue" evidence="1">
    <location>
        <position position="156"/>
    </location>
</feature>
<dbReference type="Proteomes" id="UP001194729">
    <property type="component" value="Unassembled WGS sequence"/>
</dbReference>
<evidence type="ECO:0000313" key="1">
    <source>
        <dbReference type="EMBL" id="MBF4984693.1"/>
    </source>
</evidence>
<organism evidence="1 2">
    <name type="scientific">Nonlabens mediterrranea</name>
    <dbReference type="NCBI Taxonomy" id="1419947"/>
    <lineage>
        <taxon>Bacteria</taxon>
        <taxon>Pseudomonadati</taxon>
        <taxon>Bacteroidota</taxon>
        <taxon>Flavobacteriia</taxon>
        <taxon>Flavobacteriales</taxon>
        <taxon>Flavobacteriaceae</taxon>
        <taxon>Nonlabens</taxon>
    </lineage>
</organism>
<dbReference type="GO" id="GO:0016829">
    <property type="term" value="F:lyase activity"/>
    <property type="evidence" value="ECO:0007669"/>
    <property type="project" value="UniProtKB-KW"/>
</dbReference>
<dbReference type="InterPro" id="IPR008948">
    <property type="entry name" value="L-Aspartase-like"/>
</dbReference>
<accession>A0ABS0A5M7</accession>
<dbReference type="SUPFAM" id="SSF48557">
    <property type="entry name" value="L-aspartase-like"/>
    <property type="match status" value="1"/>
</dbReference>
<evidence type="ECO:0000313" key="2">
    <source>
        <dbReference type="Proteomes" id="UP001194729"/>
    </source>
</evidence>
<sequence length="156" mass="17170">MEHQISSKLLSLEQLYNIIEQPVKLSLSTDAVERIEKCRAYLDNRFGGKDAAATYGINTGFGSLCNTHIGSGELQQLQHNLLMSHACGTGEEVSQEIVRMMLFLKIQSLSYGHSGVSRAVVERLIAFFNNEVFPVVYEQGSLGARSPLAPSDPCSY</sequence>
<dbReference type="Gene3D" id="1.10.275.10">
    <property type="entry name" value="Fumarase/aspartase (N-terminal domain)"/>
    <property type="match status" value="1"/>
</dbReference>
<name>A0ABS0A5M7_9FLAO</name>
<protein>
    <submittedName>
        <fullName evidence="1">Aromatic amino acid lyase</fullName>
    </submittedName>
</protein>
<dbReference type="Pfam" id="PF00221">
    <property type="entry name" value="Lyase_aromatic"/>
    <property type="match status" value="1"/>
</dbReference>
<gene>
    <name evidence="1" type="ORF">FNJ87_10235</name>
</gene>
<comment type="caution">
    <text evidence="1">The sequence shown here is derived from an EMBL/GenBank/DDBJ whole genome shotgun (WGS) entry which is preliminary data.</text>
</comment>
<dbReference type="InterPro" id="IPR024083">
    <property type="entry name" value="Fumarase/histidase_N"/>
</dbReference>